<gene>
    <name evidence="3" type="ORF">PN36_28620</name>
</gene>
<comment type="caution">
    <text evidence="3">The sequence shown here is derived from an EMBL/GenBank/DDBJ whole genome shotgun (WGS) entry which is preliminary data.</text>
</comment>
<dbReference type="InterPro" id="IPR045055">
    <property type="entry name" value="DNA2/NAM7-like"/>
</dbReference>
<feature type="domain" description="DNA2/NAM7 helicase-like C-terminal" evidence="2">
    <location>
        <begin position="604"/>
        <end position="802"/>
    </location>
</feature>
<dbReference type="Proteomes" id="UP000030428">
    <property type="component" value="Unassembled WGS sequence"/>
</dbReference>
<dbReference type="InterPro" id="IPR041677">
    <property type="entry name" value="DNA2/NAM7_AAA_11"/>
</dbReference>
<organism evidence="3 4">
    <name type="scientific">Candidatus Thiomargarita nelsonii</name>
    <dbReference type="NCBI Taxonomy" id="1003181"/>
    <lineage>
        <taxon>Bacteria</taxon>
        <taxon>Pseudomonadati</taxon>
        <taxon>Pseudomonadota</taxon>
        <taxon>Gammaproteobacteria</taxon>
        <taxon>Thiotrichales</taxon>
        <taxon>Thiotrichaceae</taxon>
        <taxon>Thiomargarita</taxon>
    </lineage>
</organism>
<evidence type="ECO:0000313" key="4">
    <source>
        <dbReference type="Proteomes" id="UP000030428"/>
    </source>
</evidence>
<dbReference type="InterPro" id="IPR041679">
    <property type="entry name" value="DNA2/NAM7-like_C"/>
</dbReference>
<dbReference type="InterPro" id="IPR047187">
    <property type="entry name" value="SF1_C_Upf1"/>
</dbReference>
<dbReference type="PANTHER" id="PTHR10887">
    <property type="entry name" value="DNA2/NAM7 HELICASE FAMILY"/>
    <property type="match status" value="1"/>
</dbReference>
<evidence type="ECO:0000313" key="3">
    <source>
        <dbReference type="EMBL" id="TGO02211.1"/>
    </source>
</evidence>
<dbReference type="Pfam" id="PF13087">
    <property type="entry name" value="AAA_12"/>
    <property type="match status" value="1"/>
</dbReference>
<dbReference type="EMBL" id="JSZA02000188">
    <property type="protein sequence ID" value="TGO02211.1"/>
    <property type="molecule type" value="Genomic_DNA"/>
</dbReference>
<dbReference type="InterPro" id="IPR027417">
    <property type="entry name" value="P-loop_NTPase"/>
</dbReference>
<reference evidence="3 4" key="1">
    <citation type="journal article" date="2016" name="Front. Microbiol.">
        <title>Single-Cell (Meta-)Genomics of a Dimorphic Candidatus Thiomargarita nelsonii Reveals Genomic Plasticity.</title>
        <authorList>
            <person name="Flood B.E."/>
            <person name="Fliss P."/>
            <person name="Jones D.S."/>
            <person name="Dick G.J."/>
            <person name="Jain S."/>
            <person name="Kaster A.K."/>
            <person name="Winkel M."/>
            <person name="Mussmann M."/>
            <person name="Bailey J."/>
        </authorList>
    </citation>
    <scope>NUCLEOTIDE SEQUENCE [LARGE SCALE GENOMIC DNA]</scope>
    <source>
        <strain evidence="3">Hydrate Ridge</strain>
    </source>
</reference>
<evidence type="ECO:0000259" key="1">
    <source>
        <dbReference type="Pfam" id="PF13086"/>
    </source>
</evidence>
<proteinExistence type="predicted"/>
<keyword evidence="4" id="KW-1185">Reference proteome</keyword>
<dbReference type="GO" id="GO:0004386">
    <property type="term" value="F:helicase activity"/>
    <property type="evidence" value="ECO:0007669"/>
    <property type="project" value="InterPro"/>
</dbReference>
<protein>
    <submittedName>
        <fullName evidence="3">Uncharacterized protein</fullName>
    </submittedName>
</protein>
<sequence>MALLHYQNIEPNIHRPDMLINMTVHGLRDFYTYLDHTEKYLKSDVAVLRLAWKPGSSEKGCWIELIEDRPDEPETTFQAFLDDSARSVYQAETLKPEAQSWTFSQNEQISILDRDLETNQLLLEKQPDKPMLLLKPNTYPLQKQLEAIRRLQDTPLPEHRPLLKLMESTTHVEWPNLPNDWQVRDDWKLLTESSRPGTDKQRYFVQIALNTPDFAFLEGPPGSGKTTAICELILQLIAQDKRILLCASTHVAVDNVIERLMDSQHREQVIPIRIGDKSILSDSVKPYQFEEFCRTEKKRLMNFLSQQNPPTQAQRHLLQAIQNPNGTLTNLILESANVVCGTTIGILQHPQIKDRNMANPLFDMLIIDEASKTQFQEFIVPALLAKRWILIGDPRQLSPYVDDEAMAENVKVCLPEPVSREICLDVFQAKHYPNSGAVLIATDEQTKYQQQAKAHKVLFANAQSDPLSLATASIVADTPTNLATCEAALPLDITTLRGNTENLHLLKRRVAAWQPAEDKNWANEVAWRQARLYEQRQSQGNQGERLQTQINDLLPVVENHERVQWKIEQVRRIALPSVLESLQNGFERRKGQKTGTALSDGLAENALKQRHILLEYQHRMHPEISQFSRTYIYQGAALQNPPDMTKLRHWEYDRYAHRAVWLDVWPKKGEQGNRNSQEVKVIQKEIQAFHQWAKQNPHPENKVWTVAILSFYRAQEKLLRKACRELTGQHRAYRNFYLGGNKQKHDVHLEVCTVDRFQGHEADLVFLSFVKNHPTVFLGSPNRLNVAVTRARYQLVLVGNHKRLSNNRYTELQALVDTVPITNTWS</sequence>
<dbReference type="PANTHER" id="PTHR10887:SF495">
    <property type="entry name" value="HELICASE SENATAXIN ISOFORM X1-RELATED"/>
    <property type="match status" value="1"/>
</dbReference>
<feature type="domain" description="DNA2/NAM7 helicase helicase" evidence="1">
    <location>
        <begin position="311"/>
        <end position="401"/>
    </location>
</feature>
<dbReference type="CDD" id="cd18808">
    <property type="entry name" value="SF1_C_Upf1"/>
    <property type="match status" value="1"/>
</dbReference>
<feature type="domain" description="DNA2/NAM7 helicase helicase" evidence="1">
    <location>
        <begin position="199"/>
        <end position="300"/>
    </location>
</feature>
<dbReference type="AlphaFoldDB" id="A0A4E0QZC3"/>
<evidence type="ECO:0000259" key="2">
    <source>
        <dbReference type="Pfam" id="PF13087"/>
    </source>
</evidence>
<dbReference type="SUPFAM" id="SSF52540">
    <property type="entry name" value="P-loop containing nucleoside triphosphate hydrolases"/>
    <property type="match status" value="2"/>
</dbReference>
<dbReference type="Gene3D" id="3.40.50.300">
    <property type="entry name" value="P-loop containing nucleotide triphosphate hydrolases"/>
    <property type="match status" value="2"/>
</dbReference>
<dbReference type="Pfam" id="PF13086">
    <property type="entry name" value="AAA_11"/>
    <property type="match status" value="2"/>
</dbReference>
<name>A0A4E0QZC3_9GAMM</name>
<accession>A0A4E0QZC3</accession>